<dbReference type="RefSeq" id="WP_119148725.1">
    <property type="nucleotide sequence ID" value="NZ_JBHSOV010000013.1"/>
</dbReference>
<organism evidence="1 2">
    <name type="scientific">Cohnella faecalis</name>
    <dbReference type="NCBI Taxonomy" id="2315694"/>
    <lineage>
        <taxon>Bacteria</taxon>
        <taxon>Bacillati</taxon>
        <taxon>Bacillota</taxon>
        <taxon>Bacilli</taxon>
        <taxon>Bacillales</taxon>
        <taxon>Paenibacillaceae</taxon>
        <taxon>Cohnella</taxon>
    </lineage>
</organism>
<evidence type="ECO:0000313" key="1">
    <source>
        <dbReference type="EMBL" id="RIE04050.1"/>
    </source>
</evidence>
<keyword evidence="1" id="KW-0032">Aminotransferase</keyword>
<dbReference type="OrthoDB" id="2583792at2"/>
<proteinExistence type="predicted"/>
<protein>
    <submittedName>
        <fullName evidence="1">Aspartate/tyrosine/aromatic aminotransferase</fullName>
    </submittedName>
</protein>
<sequence>MKPVAHVSNGIQFTGLSKEMRQTGLSSVMLYDLPYTDLSAYAGVVLTNYIDEEYLYEHRSIIHHFLQSGGVVCSFAEPYLPWLPGGVLWQRSPIPLKDREIIVAGDGHPIFQDIDPYDLNYKEGVRGFFSRGYFEMPDGAEPIIVDQSGSVIMYSQRLATGGTVLAGAGGDPAMFSSPGNTSRAAVPQLVNWIRAERARNEGRHPQ</sequence>
<dbReference type="GO" id="GO:0008483">
    <property type="term" value="F:transaminase activity"/>
    <property type="evidence" value="ECO:0007669"/>
    <property type="project" value="UniProtKB-KW"/>
</dbReference>
<gene>
    <name evidence="1" type="ORF">D3H35_08855</name>
</gene>
<reference evidence="1 2" key="1">
    <citation type="submission" date="2018-09" db="EMBL/GenBank/DDBJ databases">
        <title>Cohnella cavernae sp. nov., isolated from a karst cave.</title>
        <authorList>
            <person name="Zhu H."/>
        </authorList>
    </citation>
    <scope>NUCLEOTIDE SEQUENCE [LARGE SCALE GENOMIC DNA]</scope>
    <source>
        <strain evidence="1 2">K2E09-144</strain>
    </source>
</reference>
<dbReference type="EMBL" id="QXJM01000029">
    <property type="protein sequence ID" value="RIE04050.1"/>
    <property type="molecule type" value="Genomic_DNA"/>
</dbReference>
<name>A0A398CPG1_9BACL</name>
<accession>A0A398CPG1</accession>
<keyword evidence="2" id="KW-1185">Reference proteome</keyword>
<comment type="caution">
    <text evidence="1">The sequence shown here is derived from an EMBL/GenBank/DDBJ whole genome shotgun (WGS) entry which is preliminary data.</text>
</comment>
<keyword evidence="1" id="KW-0808">Transferase</keyword>
<dbReference type="Proteomes" id="UP000266340">
    <property type="component" value="Unassembled WGS sequence"/>
</dbReference>
<dbReference type="AlphaFoldDB" id="A0A398CPG1"/>
<evidence type="ECO:0000313" key="2">
    <source>
        <dbReference type="Proteomes" id="UP000266340"/>
    </source>
</evidence>